<dbReference type="Proteomes" id="UP000619479">
    <property type="component" value="Unassembled WGS sequence"/>
</dbReference>
<dbReference type="SUPFAM" id="SSF53383">
    <property type="entry name" value="PLP-dependent transferases"/>
    <property type="match status" value="1"/>
</dbReference>
<comment type="caution">
    <text evidence="1">The sequence shown here is derived from an EMBL/GenBank/DDBJ whole genome shotgun (WGS) entry which is preliminary data.</text>
</comment>
<keyword evidence="2" id="KW-1185">Reference proteome</keyword>
<evidence type="ECO:0008006" key="3">
    <source>
        <dbReference type="Google" id="ProtNLM"/>
    </source>
</evidence>
<dbReference type="RefSeq" id="WP_239175473.1">
    <property type="nucleotide sequence ID" value="NZ_BAAAUC010000036.1"/>
</dbReference>
<name>A0A919IQ77_9ACTN</name>
<dbReference type="InterPro" id="IPR015422">
    <property type="entry name" value="PyrdxlP-dep_Trfase_small"/>
</dbReference>
<protein>
    <recommendedName>
        <fullName evidence="3">DegT/DnrJ/EryC1/StrS aminotransferase family protein</fullName>
    </recommendedName>
</protein>
<accession>A0A919IQ77</accession>
<organism evidence="1 2">
    <name type="scientific">Actinoplanes cyaneus</name>
    <dbReference type="NCBI Taxonomy" id="52696"/>
    <lineage>
        <taxon>Bacteria</taxon>
        <taxon>Bacillati</taxon>
        <taxon>Actinomycetota</taxon>
        <taxon>Actinomycetes</taxon>
        <taxon>Micromonosporales</taxon>
        <taxon>Micromonosporaceae</taxon>
        <taxon>Actinoplanes</taxon>
    </lineage>
</organism>
<gene>
    <name evidence="1" type="ORF">Acy02nite_70770</name>
</gene>
<evidence type="ECO:0000313" key="2">
    <source>
        <dbReference type="Proteomes" id="UP000619479"/>
    </source>
</evidence>
<dbReference type="AlphaFoldDB" id="A0A919IQ77"/>
<dbReference type="InterPro" id="IPR015424">
    <property type="entry name" value="PyrdxlP-dep_Trfase"/>
</dbReference>
<proteinExistence type="predicted"/>
<dbReference type="EMBL" id="BOMH01000058">
    <property type="protein sequence ID" value="GID69196.1"/>
    <property type="molecule type" value="Genomic_DNA"/>
</dbReference>
<reference evidence="1" key="1">
    <citation type="submission" date="2021-01" db="EMBL/GenBank/DDBJ databases">
        <title>Whole genome shotgun sequence of Actinoplanes cyaneus NBRC 14990.</title>
        <authorList>
            <person name="Komaki H."/>
            <person name="Tamura T."/>
        </authorList>
    </citation>
    <scope>NUCLEOTIDE SEQUENCE</scope>
    <source>
        <strain evidence="1">NBRC 14990</strain>
    </source>
</reference>
<dbReference type="Gene3D" id="3.90.1150.10">
    <property type="entry name" value="Aspartate Aminotransferase, domain 1"/>
    <property type="match status" value="1"/>
</dbReference>
<evidence type="ECO:0000313" key="1">
    <source>
        <dbReference type="EMBL" id="GID69196.1"/>
    </source>
</evidence>
<sequence length="368" mass="39948">MLPETSREIGSEFHWDPSALLGDVRGGLPGWVPQRRELFATGCGALRAVVRQLAPAGRLHVPSYFCMGVAESLADLLPVTFYRHLPDGRGPRWETLRVRPGDIVLAQNLFGGEDQAPWTAWIRAHPGIPVVEDHSHDPFSTWARNSIGAYVVSSLRKTLPLPDGGLLWSPAGRDLPRPEGPESAGAGQKLAAMLLKAGWLDGQPVPKETFRALQRRGEGELLGSAGPASTVTRAVLPLLDVPGIRAASRVNAVALREALHGRTGNLTVLGLSGDEDVAPFRVQLLLPSPAGRDAMLERLAANRIYAPVHWRQDRHGWWSGDPEAAALADRSLTLPVDHRCSSEDVFRMAEVVTSQTSRESRSGHIIRA</sequence>